<dbReference type="EMBL" id="BAAANF010000033">
    <property type="protein sequence ID" value="GAA1720142.1"/>
    <property type="molecule type" value="Genomic_DNA"/>
</dbReference>
<reference evidence="2" key="1">
    <citation type="journal article" date="2019" name="Int. J. Syst. Evol. Microbiol.">
        <title>The Global Catalogue of Microorganisms (GCM) 10K type strain sequencing project: providing services to taxonomists for standard genome sequencing and annotation.</title>
        <authorList>
            <consortium name="The Broad Institute Genomics Platform"/>
            <consortium name="The Broad Institute Genome Sequencing Center for Infectious Disease"/>
            <person name="Wu L."/>
            <person name="Ma J."/>
        </authorList>
    </citation>
    <scope>NUCLEOTIDE SEQUENCE [LARGE SCALE GENOMIC DNA]</scope>
    <source>
        <strain evidence="2">JCM 14307</strain>
    </source>
</reference>
<dbReference type="Proteomes" id="UP001500280">
    <property type="component" value="Unassembled WGS sequence"/>
</dbReference>
<name>A0ABP4V982_9ACTN</name>
<protein>
    <submittedName>
        <fullName evidence="1">Uncharacterized protein</fullName>
    </submittedName>
</protein>
<organism evidence="1 2">
    <name type="scientific">Kribbella yunnanensis</name>
    <dbReference type="NCBI Taxonomy" id="190194"/>
    <lineage>
        <taxon>Bacteria</taxon>
        <taxon>Bacillati</taxon>
        <taxon>Actinomycetota</taxon>
        <taxon>Actinomycetes</taxon>
        <taxon>Propionibacteriales</taxon>
        <taxon>Kribbellaceae</taxon>
        <taxon>Kribbella</taxon>
    </lineage>
</organism>
<evidence type="ECO:0000313" key="2">
    <source>
        <dbReference type="Proteomes" id="UP001500280"/>
    </source>
</evidence>
<gene>
    <name evidence="1" type="ORF">GCM10009745_81540</name>
</gene>
<keyword evidence="2" id="KW-1185">Reference proteome</keyword>
<proteinExistence type="predicted"/>
<sequence length="104" mass="11115">MGAPRRVGSMVIGPSNRILDGGGGMRGNLTFQRSSVLSHRLDGTGGAQARTSLRWRSIHDEHRIEDAPPPCDARTWTPPALAQPLTQDTRVTAVTELASPDAMG</sequence>
<comment type="caution">
    <text evidence="1">The sequence shown here is derived from an EMBL/GenBank/DDBJ whole genome shotgun (WGS) entry which is preliminary data.</text>
</comment>
<evidence type="ECO:0000313" key="1">
    <source>
        <dbReference type="EMBL" id="GAA1720142.1"/>
    </source>
</evidence>
<accession>A0ABP4V982</accession>